<dbReference type="AlphaFoldDB" id="X1B6X0"/>
<gene>
    <name evidence="1" type="ORF">S01H4_31381</name>
</gene>
<name>X1B6X0_9ZZZZ</name>
<proteinExistence type="predicted"/>
<sequence length="292" mass="35451">GIPIFYTRSGKIYEEYRDYYILLKKSQISNVLDNIKDNNYEKYIHYPAIIKRNHLRFILRTDNLFPSFAILLRFSPRYVFERTPKSFEFWHRYYTLKHFYSYTANKVLFFPIEKDDKPQKIYEEIINLSKKCNISNIQYISEIIREHLINNKITFNIFEERLFSMHSFEFYFKLMPDFLKSPKGIEDLLEDQHTINFFSNQAQKLISTTFQTLSLIISKSSDKSINREKLTVLISFQRELNGLINFTKSDFLDNYGDNKTYHVNKLYLIYKFYLCMIDFLKRMFKKEQESEV</sequence>
<feature type="non-terminal residue" evidence="1">
    <location>
        <position position="1"/>
    </location>
</feature>
<reference evidence="1" key="1">
    <citation type="journal article" date="2014" name="Front. Microbiol.">
        <title>High frequency of phylogenetically diverse reductive dehalogenase-homologous genes in deep subseafloor sedimentary metagenomes.</title>
        <authorList>
            <person name="Kawai M."/>
            <person name="Futagami T."/>
            <person name="Toyoda A."/>
            <person name="Takaki Y."/>
            <person name="Nishi S."/>
            <person name="Hori S."/>
            <person name="Arai W."/>
            <person name="Tsubouchi T."/>
            <person name="Morono Y."/>
            <person name="Uchiyama I."/>
            <person name="Ito T."/>
            <person name="Fujiyama A."/>
            <person name="Inagaki F."/>
            <person name="Takami H."/>
        </authorList>
    </citation>
    <scope>NUCLEOTIDE SEQUENCE</scope>
    <source>
        <strain evidence="1">Expedition CK06-06</strain>
    </source>
</reference>
<organism evidence="1">
    <name type="scientific">marine sediment metagenome</name>
    <dbReference type="NCBI Taxonomy" id="412755"/>
    <lineage>
        <taxon>unclassified sequences</taxon>
        <taxon>metagenomes</taxon>
        <taxon>ecological metagenomes</taxon>
    </lineage>
</organism>
<protein>
    <submittedName>
        <fullName evidence="1">Uncharacterized protein</fullName>
    </submittedName>
</protein>
<dbReference type="EMBL" id="BART01016294">
    <property type="protein sequence ID" value="GAG79898.1"/>
    <property type="molecule type" value="Genomic_DNA"/>
</dbReference>
<comment type="caution">
    <text evidence="1">The sequence shown here is derived from an EMBL/GenBank/DDBJ whole genome shotgun (WGS) entry which is preliminary data.</text>
</comment>
<evidence type="ECO:0000313" key="1">
    <source>
        <dbReference type="EMBL" id="GAG79898.1"/>
    </source>
</evidence>
<accession>X1B6X0</accession>